<dbReference type="RefSeq" id="WP_269125025.1">
    <property type="nucleotide sequence ID" value="NZ_JAPUBN010000015.1"/>
</dbReference>
<gene>
    <name evidence="2" type="ORF">O1D97_09480</name>
</gene>
<comment type="caution">
    <text evidence="2">The sequence shown here is derived from an EMBL/GenBank/DDBJ whole genome shotgun (WGS) entry which is preliminary data.</text>
</comment>
<accession>A0ABT4JU82</accession>
<evidence type="ECO:0000313" key="2">
    <source>
        <dbReference type="EMBL" id="MCZ2721873.1"/>
    </source>
</evidence>
<protein>
    <submittedName>
        <fullName evidence="2">Uncharacterized protein</fullName>
    </submittedName>
</protein>
<keyword evidence="1" id="KW-0812">Transmembrane</keyword>
<proteinExistence type="predicted"/>
<keyword evidence="3" id="KW-1185">Reference proteome</keyword>
<dbReference type="EMBL" id="JAPUBN010000015">
    <property type="protein sequence ID" value="MCZ2721873.1"/>
    <property type="molecule type" value="Genomic_DNA"/>
</dbReference>
<keyword evidence="1" id="KW-0472">Membrane</keyword>
<name>A0ABT4JU82_9GAMM</name>
<evidence type="ECO:0000313" key="3">
    <source>
        <dbReference type="Proteomes" id="UP001149719"/>
    </source>
</evidence>
<dbReference type="Proteomes" id="UP001149719">
    <property type="component" value="Unassembled WGS sequence"/>
</dbReference>
<keyword evidence="1" id="KW-1133">Transmembrane helix</keyword>
<evidence type="ECO:0000256" key="1">
    <source>
        <dbReference type="SAM" id="Phobius"/>
    </source>
</evidence>
<sequence>MKKKLKPIVEGLAVGVVFFSITLLFEIPFFMSIIIGVLASIGGFRNSIKMDKEDK</sequence>
<feature type="transmembrane region" description="Helical" evidence="1">
    <location>
        <begin position="12"/>
        <end position="41"/>
    </location>
</feature>
<organism evidence="2 3">
    <name type="scientific">Marinomonas phaeophyticola</name>
    <dbReference type="NCBI Taxonomy" id="3004091"/>
    <lineage>
        <taxon>Bacteria</taxon>
        <taxon>Pseudomonadati</taxon>
        <taxon>Pseudomonadota</taxon>
        <taxon>Gammaproteobacteria</taxon>
        <taxon>Oceanospirillales</taxon>
        <taxon>Oceanospirillaceae</taxon>
        <taxon>Marinomonas</taxon>
    </lineage>
</organism>
<reference evidence="2" key="1">
    <citation type="submission" date="2022-12" db="EMBL/GenBank/DDBJ databases">
        <title>Marinomonas 15G1-11 sp. nov, isolated from marine algae.</title>
        <authorList>
            <person name="Butt M."/>
            <person name="Choi D.G."/>
            <person name="Kim J.M."/>
            <person name="Lee J.K."/>
            <person name="Baek J.H."/>
            <person name="Jeon C.O."/>
        </authorList>
    </citation>
    <scope>NUCLEOTIDE SEQUENCE</scope>
    <source>
        <strain evidence="2">15G1-11</strain>
    </source>
</reference>